<dbReference type="InterPro" id="IPR008502">
    <property type="entry name" value="Prolamin-like"/>
</dbReference>
<dbReference type="KEGG" id="crb:17887389"/>
<dbReference type="Pfam" id="PF05617">
    <property type="entry name" value="Prolamin_like"/>
    <property type="match status" value="1"/>
</dbReference>
<evidence type="ECO:0000313" key="5">
    <source>
        <dbReference type="Proteomes" id="UP000029121"/>
    </source>
</evidence>
<accession>R0FSY5</accession>
<reference evidence="5" key="1">
    <citation type="journal article" date="2013" name="Nat. Genet.">
        <title>The Capsella rubella genome and the genomic consequences of rapid mating system evolution.</title>
        <authorList>
            <person name="Slotte T."/>
            <person name="Hazzouri K.M."/>
            <person name="Agren J.A."/>
            <person name="Koenig D."/>
            <person name="Maumus F."/>
            <person name="Guo Y.L."/>
            <person name="Steige K."/>
            <person name="Platts A.E."/>
            <person name="Escobar J.S."/>
            <person name="Newman L.K."/>
            <person name="Wang W."/>
            <person name="Mandakova T."/>
            <person name="Vello E."/>
            <person name="Smith L.M."/>
            <person name="Henz S.R."/>
            <person name="Steffen J."/>
            <person name="Takuno S."/>
            <person name="Brandvain Y."/>
            <person name="Coop G."/>
            <person name="Andolfatto P."/>
            <person name="Hu T.T."/>
            <person name="Blanchette M."/>
            <person name="Clark R.M."/>
            <person name="Quesneville H."/>
            <person name="Nordborg M."/>
            <person name="Gaut B.S."/>
            <person name="Lysak M.A."/>
            <person name="Jenkins J."/>
            <person name="Grimwood J."/>
            <person name="Chapman J."/>
            <person name="Prochnik S."/>
            <person name="Shu S."/>
            <person name="Rokhsar D."/>
            <person name="Schmutz J."/>
            <person name="Weigel D."/>
            <person name="Wright S.I."/>
        </authorList>
    </citation>
    <scope>NUCLEOTIDE SEQUENCE [LARGE SCALE GENOMIC DNA]</scope>
    <source>
        <strain evidence="5">cv. Monte Gargano</strain>
    </source>
</reference>
<gene>
    <name evidence="4" type="ORF">CARUB_v10018881mg</name>
</gene>
<evidence type="ECO:0000259" key="3">
    <source>
        <dbReference type="Pfam" id="PF05617"/>
    </source>
</evidence>
<evidence type="ECO:0000256" key="2">
    <source>
        <dbReference type="SAM" id="SignalP"/>
    </source>
</evidence>
<sequence length="117" mass="13069">MTRMWSTIMLALILILSISIQTKSGHEKENDIATAAPSFAPQSEDGLLPNSISCMADVKTIPNCVNAVKHFKLRTVTKNCCVILLNLPEDCFGYIFPIKWVYRMVLKIACKVFGHIP</sequence>
<evidence type="ECO:0000313" key="4">
    <source>
        <dbReference type="EMBL" id="EOA25536.1"/>
    </source>
</evidence>
<organism evidence="4 5">
    <name type="scientific">Capsella rubella</name>
    <dbReference type="NCBI Taxonomy" id="81985"/>
    <lineage>
        <taxon>Eukaryota</taxon>
        <taxon>Viridiplantae</taxon>
        <taxon>Streptophyta</taxon>
        <taxon>Embryophyta</taxon>
        <taxon>Tracheophyta</taxon>
        <taxon>Spermatophyta</taxon>
        <taxon>Magnoliopsida</taxon>
        <taxon>eudicotyledons</taxon>
        <taxon>Gunneridae</taxon>
        <taxon>Pentapetalae</taxon>
        <taxon>rosids</taxon>
        <taxon>malvids</taxon>
        <taxon>Brassicales</taxon>
        <taxon>Brassicaceae</taxon>
        <taxon>Camelineae</taxon>
        <taxon>Capsella</taxon>
    </lineage>
</organism>
<evidence type="ECO:0000256" key="1">
    <source>
        <dbReference type="ARBA" id="ARBA00022729"/>
    </source>
</evidence>
<protein>
    <recommendedName>
        <fullName evidence="3">Prolamin-like domain-containing protein</fullName>
    </recommendedName>
</protein>
<keyword evidence="1 2" id="KW-0732">Signal</keyword>
<feature type="domain" description="Prolamin-like" evidence="3">
    <location>
        <begin position="54"/>
        <end position="100"/>
    </location>
</feature>
<dbReference type="OrthoDB" id="1025388at2759"/>
<name>R0FSY5_9BRAS</name>
<feature type="chain" id="PRO_5004341386" description="Prolamin-like domain-containing protein" evidence="2">
    <location>
        <begin position="26"/>
        <end position="117"/>
    </location>
</feature>
<keyword evidence="5" id="KW-1185">Reference proteome</keyword>
<dbReference type="EMBL" id="KB870809">
    <property type="protein sequence ID" value="EOA25536.1"/>
    <property type="molecule type" value="Genomic_DNA"/>
</dbReference>
<dbReference type="AlphaFoldDB" id="R0FSY5"/>
<dbReference type="Proteomes" id="UP000029121">
    <property type="component" value="Unassembled WGS sequence"/>
</dbReference>
<feature type="signal peptide" evidence="2">
    <location>
        <begin position="1"/>
        <end position="25"/>
    </location>
</feature>
<proteinExistence type="predicted"/>